<dbReference type="AlphaFoldDB" id="A0A6B0UQH1"/>
<sequence>MATTVSSLVMIAMVASGSQSVTSFQHLSITVTLIAAAISVEDSDEASDAVEVIVANSMLKTWKVNEETEARDAERAKSSSACKGKCWANDIAGHSKHDGLPRIWVDPRILHINQFIHETLAPFWKMV</sequence>
<evidence type="ECO:0000256" key="1">
    <source>
        <dbReference type="SAM" id="SignalP"/>
    </source>
</evidence>
<keyword evidence="1" id="KW-0732">Signal</keyword>
<reference evidence="2" key="1">
    <citation type="submission" date="2019-12" db="EMBL/GenBank/DDBJ databases">
        <title>An insight into the sialome of adult female Ixodes ricinus ticks feeding for 6 days.</title>
        <authorList>
            <person name="Perner J."/>
            <person name="Ribeiro J.M.C."/>
        </authorList>
    </citation>
    <scope>NUCLEOTIDE SEQUENCE</scope>
    <source>
        <strain evidence="2">Semi-engorged</strain>
        <tissue evidence="2">Salivary glands</tissue>
    </source>
</reference>
<feature type="signal peptide" evidence="1">
    <location>
        <begin position="1"/>
        <end position="23"/>
    </location>
</feature>
<proteinExistence type="predicted"/>
<protein>
    <submittedName>
        <fullName evidence="2">Putative secreted protein</fullName>
    </submittedName>
</protein>
<feature type="chain" id="PRO_5025430761" evidence="1">
    <location>
        <begin position="24"/>
        <end position="127"/>
    </location>
</feature>
<organism evidence="2">
    <name type="scientific">Ixodes ricinus</name>
    <name type="common">Common tick</name>
    <name type="synonym">Acarus ricinus</name>
    <dbReference type="NCBI Taxonomy" id="34613"/>
    <lineage>
        <taxon>Eukaryota</taxon>
        <taxon>Metazoa</taxon>
        <taxon>Ecdysozoa</taxon>
        <taxon>Arthropoda</taxon>
        <taxon>Chelicerata</taxon>
        <taxon>Arachnida</taxon>
        <taxon>Acari</taxon>
        <taxon>Parasitiformes</taxon>
        <taxon>Ixodida</taxon>
        <taxon>Ixodoidea</taxon>
        <taxon>Ixodidae</taxon>
        <taxon>Ixodinae</taxon>
        <taxon>Ixodes</taxon>
    </lineage>
</organism>
<evidence type="ECO:0000313" key="2">
    <source>
        <dbReference type="EMBL" id="MXU91963.1"/>
    </source>
</evidence>
<name>A0A6B0UQH1_IXORI</name>
<accession>A0A6B0UQH1</accession>
<dbReference type="EMBL" id="GIFC01009880">
    <property type="protein sequence ID" value="MXU91963.1"/>
    <property type="molecule type" value="Transcribed_RNA"/>
</dbReference>